<organism evidence="2 4">
    <name type="scientific">Pseudomonas yamanorum</name>
    <dbReference type="NCBI Taxonomy" id="515393"/>
    <lineage>
        <taxon>Bacteria</taxon>
        <taxon>Pseudomonadati</taxon>
        <taxon>Pseudomonadota</taxon>
        <taxon>Gammaproteobacteria</taxon>
        <taxon>Pseudomonadales</taxon>
        <taxon>Pseudomonadaceae</taxon>
        <taxon>Pseudomonas</taxon>
    </lineage>
</organism>
<keyword evidence="2" id="KW-0255">Endonuclease</keyword>
<dbReference type="AlphaFoldDB" id="A0A7Y8EL00"/>
<accession>A0A7Y8EL00</accession>
<dbReference type="RefSeq" id="WP_177079505.1">
    <property type="nucleotide sequence ID" value="NZ_JACAOQ010000042.1"/>
</dbReference>
<evidence type="ECO:0000313" key="5">
    <source>
        <dbReference type="Proteomes" id="UP000537188"/>
    </source>
</evidence>
<protein>
    <submittedName>
        <fullName evidence="2">Restriction endonuclease</fullName>
    </submittedName>
</protein>
<keyword evidence="2" id="KW-0540">Nuclease</keyword>
<dbReference type="EMBL" id="JACARF010000014">
    <property type="protein sequence ID" value="NWE76315.1"/>
    <property type="molecule type" value="Genomic_DNA"/>
</dbReference>
<proteinExistence type="predicted"/>
<dbReference type="EMBL" id="JACARG010000056">
    <property type="protein sequence ID" value="NWE16567.1"/>
    <property type="molecule type" value="Genomic_DNA"/>
</dbReference>
<evidence type="ECO:0000313" key="4">
    <source>
        <dbReference type="Proteomes" id="UP000531950"/>
    </source>
</evidence>
<evidence type="ECO:0000256" key="1">
    <source>
        <dbReference type="SAM" id="MobiDB-lite"/>
    </source>
</evidence>
<dbReference type="Proteomes" id="UP000537188">
    <property type="component" value="Unassembled WGS sequence"/>
</dbReference>
<reference evidence="4 5" key="1">
    <citation type="submission" date="2020-04" db="EMBL/GenBank/DDBJ databases">
        <title>Molecular characterization of pseudomonads from Agaricus bisporus reveal novel blotch 2 pathogens in Western Europe.</title>
        <authorList>
            <person name="Taparia T."/>
            <person name="Krijger M."/>
            <person name="Haynes E."/>
            <person name="Elpinstone J.G."/>
            <person name="Noble R."/>
            <person name="Van Der Wolf J."/>
        </authorList>
    </citation>
    <scope>NUCLEOTIDE SEQUENCE [LARGE SCALE GENOMIC DNA]</scope>
    <source>
        <strain evidence="3 5">IPO3781</strain>
        <strain evidence="2 4">IPO3782</strain>
    </source>
</reference>
<feature type="compositionally biased region" description="Polar residues" evidence="1">
    <location>
        <begin position="13"/>
        <end position="27"/>
    </location>
</feature>
<dbReference type="SUPFAM" id="SSF51905">
    <property type="entry name" value="FAD/NAD(P)-binding domain"/>
    <property type="match status" value="1"/>
</dbReference>
<gene>
    <name evidence="2" type="ORF">HX822_26795</name>
    <name evidence="3" type="ORF">HX828_12165</name>
</gene>
<name>A0A7Y8EL00_9PSED</name>
<dbReference type="Proteomes" id="UP000531950">
    <property type="component" value="Unassembled WGS sequence"/>
</dbReference>
<evidence type="ECO:0000313" key="3">
    <source>
        <dbReference type="EMBL" id="NWE76315.1"/>
    </source>
</evidence>
<dbReference type="InterPro" id="IPR036188">
    <property type="entry name" value="FAD/NAD-bd_sf"/>
</dbReference>
<sequence length="627" mass="67666">MLIGKTLHDPQPQRANTLTLTSPTTGNQAVTNADKPLDPHRVRDLTFVGVGSSVAYLANELNGRFSAGDQQQPLRGKVSIIGQEDPWSASVRGQGYINHQHEIIDQWGPKAPAYNPGYADRAEFAASNQHQLDRAQALGAEHLPTQVSSIRQLKNGTYQIQLDNGQTLDSRQVVLGMGAGPHTRLWNNDGPQTLAEKRLDNIQLHQQEALRGKVLDLDEFMRETDSHPEKFAGKHVVVHGPNAGIDAVERAGELGAHVDWLIRSTRPVLLDGHQLKFAPEVANNHLVSVDALDIHPATTPGGAPLRLSYSAPGDNPQATRKTLDADYYVYALGQDINKPGSAGAILGALQGTLEPIYDYDQIYSDQPYKTVLGLQTRGSDSSNGLLIVGAAVAQLAGNVQHSYLDHAAERIFQQLEHLPGEQAERLSQLILQGASATDIQQYQQAWAATTVFAPAMQVLKHQVTDYLAARAYFQQQALEKKGPRGVAAEVENQTSSQVPSVVVSPQLGTVKASTAALSGLMPAYVAKGENNFTADDRTMLRAGIADRYPNIDNAGASAFINEVINLRHLGSQAFIEKAMAEGANTPPVHAPVVGVPAPVREGYEAHLKALNEGADTPPLSRQWQPPA</sequence>
<dbReference type="GO" id="GO:0004519">
    <property type="term" value="F:endonuclease activity"/>
    <property type="evidence" value="ECO:0007669"/>
    <property type="project" value="UniProtKB-KW"/>
</dbReference>
<keyword evidence="2" id="KW-0378">Hydrolase</keyword>
<feature type="region of interest" description="Disordered" evidence="1">
    <location>
        <begin position="1"/>
        <end position="27"/>
    </location>
</feature>
<comment type="caution">
    <text evidence="2">The sequence shown here is derived from an EMBL/GenBank/DDBJ whole genome shotgun (WGS) entry which is preliminary data.</text>
</comment>
<evidence type="ECO:0000313" key="2">
    <source>
        <dbReference type="EMBL" id="NWE16567.1"/>
    </source>
</evidence>